<dbReference type="Gene3D" id="3.30.300.20">
    <property type="match status" value="1"/>
</dbReference>
<keyword evidence="3 8" id="KW-0690">Ribosome biogenesis</keyword>
<dbReference type="FunFam" id="3.40.50.300:FF:000094">
    <property type="entry name" value="GTPase Era"/>
    <property type="match status" value="1"/>
</dbReference>
<dbReference type="NCBIfam" id="NF000908">
    <property type="entry name" value="PRK00089.1"/>
    <property type="match status" value="1"/>
</dbReference>
<comment type="function">
    <text evidence="8">An essential GTPase that binds both GDP and GTP, with rapid nucleotide exchange. Plays a role in 16S rRNA processing and 30S ribosomal subunit biogenesis and possibly also in cell cycle regulation and energy metabolism.</text>
</comment>
<keyword evidence="8" id="KW-0699">rRNA-binding</keyword>
<keyword evidence="6 8" id="KW-0342">GTP-binding</keyword>
<dbReference type="NCBIfam" id="TIGR00231">
    <property type="entry name" value="small_GTP"/>
    <property type="match status" value="1"/>
</dbReference>
<accession>A0A660LAJ0</accession>
<dbReference type="CDD" id="cd04163">
    <property type="entry name" value="Era"/>
    <property type="match status" value="1"/>
</dbReference>
<evidence type="ECO:0000313" key="14">
    <source>
        <dbReference type="Proteomes" id="UP000267019"/>
    </source>
</evidence>
<evidence type="ECO:0000256" key="4">
    <source>
        <dbReference type="ARBA" id="ARBA00022741"/>
    </source>
</evidence>
<dbReference type="Proteomes" id="UP000267019">
    <property type="component" value="Unassembled WGS sequence"/>
</dbReference>
<comment type="subunit">
    <text evidence="8">Monomer.</text>
</comment>
<dbReference type="InterPro" id="IPR030388">
    <property type="entry name" value="G_ERA_dom"/>
</dbReference>
<evidence type="ECO:0000259" key="11">
    <source>
        <dbReference type="PROSITE" id="PS50823"/>
    </source>
</evidence>
<evidence type="ECO:0000256" key="3">
    <source>
        <dbReference type="ARBA" id="ARBA00022517"/>
    </source>
</evidence>
<feature type="binding site" evidence="8">
    <location>
        <begin position="64"/>
        <end position="68"/>
    </location>
    <ligand>
        <name>GTP</name>
        <dbReference type="ChEBI" id="CHEBI:37565"/>
    </ligand>
</feature>
<dbReference type="EMBL" id="RBIJ01000001">
    <property type="protein sequence ID" value="RKQ88993.1"/>
    <property type="molecule type" value="Genomic_DNA"/>
</dbReference>
<evidence type="ECO:0000259" key="12">
    <source>
        <dbReference type="PROSITE" id="PS51713"/>
    </source>
</evidence>
<keyword evidence="4 8" id="KW-0547">Nucleotide-binding</keyword>
<evidence type="ECO:0000256" key="2">
    <source>
        <dbReference type="ARBA" id="ARBA00020484"/>
    </source>
</evidence>
<dbReference type="GO" id="GO:0005525">
    <property type="term" value="F:GTP binding"/>
    <property type="evidence" value="ECO:0007669"/>
    <property type="project" value="UniProtKB-UniRule"/>
</dbReference>
<feature type="region of interest" description="G3" evidence="9">
    <location>
        <begin position="64"/>
        <end position="67"/>
    </location>
</feature>
<reference evidence="13 14" key="1">
    <citation type="submission" date="2018-10" db="EMBL/GenBank/DDBJ databases">
        <title>Genomic Encyclopedia of Type Strains, Phase IV (KMG-IV): sequencing the most valuable type-strain genomes for metagenomic binning, comparative biology and taxonomic classification.</title>
        <authorList>
            <person name="Goeker M."/>
        </authorList>
    </citation>
    <scope>NUCLEOTIDE SEQUENCE [LARGE SCALE GENOMIC DNA]</scope>
    <source>
        <strain evidence="13 14">DSM 22653</strain>
    </source>
</reference>
<dbReference type="InterPro" id="IPR009019">
    <property type="entry name" value="KH_sf_prok-type"/>
</dbReference>
<dbReference type="PROSITE" id="PS50823">
    <property type="entry name" value="KH_TYPE_2"/>
    <property type="match status" value="1"/>
</dbReference>
<dbReference type="OrthoDB" id="9805918at2"/>
<dbReference type="PRINTS" id="PR00326">
    <property type="entry name" value="GTP1OBG"/>
</dbReference>
<evidence type="ECO:0000256" key="7">
    <source>
        <dbReference type="ARBA" id="ARBA00023136"/>
    </source>
</evidence>
<dbReference type="HAMAP" id="MF_00367">
    <property type="entry name" value="GTPase_Era"/>
    <property type="match status" value="1"/>
</dbReference>
<dbReference type="InterPro" id="IPR004044">
    <property type="entry name" value="KH_dom_type_2"/>
</dbReference>
<keyword evidence="14" id="KW-1185">Reference proteome</keyword>
<dbReference type="InterPro" id="IPR027417">
    <property type="entry name" value="P-loop_NTPase"/>
</dbReference>
<comment type="similarity">
    <text evidence="1 8 9 10">Belongs to the TRAFAC class TrmE-Era-EngA-EngB-Septin-like GTPase superfamily. Era GTPase family.</text>
</comment>
<evidence type="ECO:0000313" key="13">
    <source>
        <dbReference type="EMBL" id="RKQ88993.1"/>
    </source>
</evidence>
<evidence type="ECO:0000256" key="8">
    <source>
        <dbReference type="HAMAP-Rule" id="MF_00367"/>
    </source>
</evidence>
<evidence type="ECO:0000256" key="9">
    <source>
        <dbReference type="PROSITE-ProRule" id="PRU01050"/>
    </source>
</evidence>
<dbReference type="FunFam" id="3.30.300.20:FF:000003">
    <property type="entry name" value="GTPase Era"/>
    <property type="match status" value="1"/>
</dbReference>
<dbReference type="GO" id="GO:0005886">
    <property type="term" value="C:plasma membrane"/>
    <property type="evidence" value="ECO:0007669"/>
    <property type="project" value="UniProtKB-SubCell"/>
</dbReference>
<proteinExistence type="inferred from homology"/>
<dbReference type="SUPFAM" id="SSF54814">
    <property type="entry name" value="Prokaryotic type KH domain (KH-domain type II)"/>
    <property type="match status" value="1"/>
</dbReference>
<feature type="region of interest" description="G4" evidence="9">
    <location>
        <begin position="126"/>
        <end position="129"/>
    </location>
</feature>
<dbReference type="Pfam" id="PF07650">
    <property type="entry name" value="KH_2"/>
    <property type="match status" value="1"/>
</dbReference>
<evidence type="ECO:0000256" key="1">
    <source>
        <dbReference type="ARBA" id="ARBA00007921"/>
    </source>
</evidence>
<dbReference type="GO" id="GO:0000028">
    <property type="term" value="P:ribosomal small subunit assembly"/>
    <property type="evidence" value="ECO:0007669"/>
    <property type="project" value="TreeGrafter"/>
</dbReference>
<feature type="region of interest" description="G1" evidence="9">
    <location>
        <begin position="17"/>
        <end position="24"/>
    </location>
</feature>
<keyword evidence="7 8" id="KW-0472">Membrane</keyword>
<dbReference type="GO" id="GO:0003924">
    <property type="term" value="F:GTPase activity"/>
    <property type="evidence" value="ECO:0007669"/>
    <property type="project" value="UniProtKB-UniRule"/>
</dbReference>
<dbReference type="InterPro" id="IPR005662">
    <property type="entry name" value="GTPase_Era-like"/>
</dbReference>
<name>A0A660LAJ0_9BACL</name>
<comment type="subcellular location">
    <subcellularLocation>
        <location evidence="8">Cytoplasm</location>
    </subcellularLocation>
    <subcellularLocation>
        <location evidence="8">Cell membrane</location>
        <topology evidence="8">Peripheral membrane protein</topology>
    </subcellularLocation>
</comment>
<keyword evidence="8" id="KW-0963">Cytoplasm</keyword>
<dbReference type="PANTHER" id="PTHR42698">
    <property type="entry name" value="GTPASE ERA"/>
    <property type="match status" value="1"/>
</dbReference>
<keyword evidence="5 8" id="KW-0694">RNA-binding</keyword>
<gene>
    <name evidence="8" type="primary">era</name>
    <name evidence="13" type="ORF">C7438_0648</name>
</gene>
<dbReference type="PANTHER" id="PTHR42698:SF1">
    <property type="entry name" value="GTPASE ERA, MITOCHONDRIAL"/>
    <property type="match status" value="1"/>
</dbReference>
<evidence type="ECO:0000256" key="10">
    <source>
        <dbReference type="RuleBase" id="RU003761"/>
    </source>
</evidence>
<feature type="domain" description="KH type-2" evidence="11">
    <location>
        <begin position="208"/>
        <end position="284"/>
    </location>
</feature>
<sequence length="301" mass="33923">MNAPEAKRRSGFVAVVGRPNVGKSTLVNAVVGSKVAIVTPKPQTTRHNIRGVYTEERGQIVFVDTPGIHRPKSKLGEWMNESARRVLRDVDLVLFVIDASRGWTEGDARIAGELFPSAVPVFAVLNKIDALPNRALVLPLIERVQDAGEFREIVPVSALRGEGLDRLVDLVFAYLPEGPYFYPPDVLSDRPEAFHAAEIIREKILLLTEEEVPHAVDVQIESWEETDRLLSLSAVITVEREGQKAILIGRGGSKLKEIGTAARRELEERFGKKVFLKLWVRVRERWRDRPTFLREFGYRDT</sequence>
<feature type="domain" description="Era-type G" evidence="12">
    <location>
        <begin position="9"/>
        <end position="177"/>
    </location>
</feature>
<dbReference type="GO" id="GO:0070181">
    <property type="term" value="F:small ribosomal subunit rRNA binding"/>
    <property type="evidence" value="ECO:0007669"/>
    <property type="project" value="UniProtKB-UniRule"/>
</dbReference>
<dbReference type="InterPro" id="IPR015946">
    <property type="entry name" value="KH_dom-like_a/b"/>
</dbReference>
<keyword evidence="8" id="KW-1003">Cell membrane</keyword>
<dbReference type="Pfam" id="PF01926">
    <property type="entry name" value="MMR_HSR1"/>
    <property type="match status" value="1"/>
</dbReference>
<dbReference type="CDD" id="cd22534">
    <property type="entry name" value="KH-II_Era"/>
    <property type="match status" value="1"/>
</dbReference>
<dbReference type="Gene3D" id="3.40.50.300">
    <property type="entry name" value="P-loop containing nucleotide triphosphate hydrolases"/>
    <property type="match status" value="1"/>
</dbReference>
<organism evidence="13 14">
    <name type="scientific">Brockia lithotrophica</name>
    <dbReference type="NCBI Taxonomy" id="933949"/>
    <lineage>
        <taxon>Bacteria</taxon>
        <taxon>Bacillati</taxon>
        <taxon>Bacillota</taxon>
        <taxon>Bacilli</taxon>
        <taxon>Bacillales</taxon>
        <taxon>Bacillales Family X. Incertae Sedis</taxon>
        <taxon>Brockia</taxon>
    </lineage>
</organism>
<dbReference type="InterPro" id="IPR005225">
    <property type="entry name" value="Small_GTP-bd"/>
</dbReference>
<dbReference type="AlphaFoldDB" id="A0A660LAJ0"/>
<dbReference type="NCBIfam" id="TIGR00436">
    <property type="entry name" value="era"/>
    <property type="match status" value="1"/>
</dbReference>
<comment type="caution">
    <text evidence="13">The sequence shown here is derived from an EMBL/GenBank/DDBJ whole genome shotgun (WGS) entry which is preliminary data.</text>
</comment>
<evidence type="ECO:0000256" key="5">
    <source>
        <dbReference type="ARBA" id="ARBA00022884"/>
    </source>
</evidence>
<feature type="binding site" evidence="8">
    <location>
        <begin position="126"/>
        <end position="129"/>
    </location>
    <ligand>
        <name>GTP</name>
        <dbReference type="ChEBI" id="CHEBI:37565"/>
    </ligand>
</feature>
<dbReference type="PROSITE" id="PS51713">
    <property type="entry name" value="G_ERA"/>
    <property type="match status" value="1"/>
</dbReference>
<feature type="region of interest" description="G5" evidence="9">
    <location>
        <begin position="156"/>
        <end position="158"/>
    </location>
</feature>
<feature type="binding site" evidence="8">
    <location>
        <begin position="17"/>
        <end position="24"/>
    </location>
    <ligand>
        <name>GTP</name>
        <dbReference type="ChEBI" id="CHEBI:37565"/>
    </ligand>
</feature>
<dbReference type="GO" id="GO:0005829">
    <property type="term" value="C:cytosol"/>
    <property type="evidence" value="ECO:0007669"/>
    <property type="project" value="TreeGrafter"/>
</dbReference>
<dbReference type="SUPFAM" id="SSF52540">
    <property type="entry name" value="P-loop containing nucleoside triphosphate hydrolases"/>
    <property type="match status" value="1"/>
</dbReference>
<dbReference type="RefSeq" id="WP_121443875.1">
    <property type="nucleotide sequence ID" value="NZ_RBIJ01000001.1"/>
</dbReference>
<evidence type="ECO:0000256" key="6">
    <source>
        <dbReference type="ARBA" id="ARBA00023134"/>
    </source>
</evidence>
<dbReference type="InterPro" id="IPR006073">
    <property type="entry name" value="GTP-bd"/>
</dbReference>
<protein>
    <recommendedName>
        <fullName evidence="2 8">GTPase Era</fullName>
    </recommendedName>
</protein>
<dbReference type="GO" id="GO:0043024">
    <property type="term" value="F:ribosomal small subunit binding"/>
    <property type="evidence" value="ECO:0007669"/>
    <property type="project" value="TreeGrafter"/>
</dbReference>
<feature type="region of interest" description="G2" evidence="9">
    <location>
        <begin position="43"/>
        <end position="47"/>
    </location>
</feature>